<keyword evidence="5 6" id="KW-0472">Membrane</keyword>
<feature type="region of interest" description="Disordered" evidence="7">
    <location>
        <begin position="1"/>
        <end position="33"/>
    </location>
</feature>
<dbReference type="eggNOG" id="ENOG502SDGZ">
    <property type="taxonomic scope" value="Eukaryota"/>
</dbReference>
<dbReference type="KEGG" id="cal:CAALFM_C302530WA"/>
<dbReference type="OMA" id="ANEKFYK"/>
<dbReference type="SMR" id="A0A1D8PJJ9"/>
<dbReference type="RefSeq" id="XP_019330845.1">
    <property type="nucleotide sequence ID" value="XM_019475300.1"/>
</dbReference>
<reference evidence="9 10" key="3">
    <citation type="journal article" date="2013" name="Genome Biol.">
        <title>Assembly of a phased diploid Candida albicans genome facilitates allele-specific measurements and provides a simple model for repeat and indel structure.</title>
        <authorList>
            <person name="Muzzey D."/>
            <person name="Schwartz K."/>
            <person name="Weissman J.S."/>
            <person name="Sherlock G."/>
        </authorList>
    </citation>
    <scope>NUCLEOTIDE SEQUENCE [LARGE SCALE GENOMIC DNA]</scope>
    <source>
        <strain evidence="10">SC5314 / ATCC MYA-2876</strain>
    </source>
</reference>
<dbReference type="OrthoDB" id="16679at2759"/>
<keyword evidence="10" id="KW-1185">Reference proteome</keyword>
<gene>
    <name evidence="8" type="primary">YSY6</name>
    <name evidence="9" type="ordered locus">CAALFM_C302530WA</name>
    <name evidence="8" type="ordered locus">orf19.242.2</name>
</gene>
<evidence type="ECO:0000256" key="5">
    <source>
        <dbReference type="ARBA" id="ARBA00023136"/>
    </source>
</evidence>
<dbReference type="VEuPathDB" id="FungiDB:C3_02530W_A"/>
<dbReference type="EMBL" id="CP017625">
    <property type="protein sequence ID" value="AOW28287.1"/>
    <property type="molecule type" value="Genomic_DNA"/>
</dbReference>
<feature type="transmembrane region" description="Helical" evidence="6">
    <location>
        <begin position="41"/>
        <end position="61"/>
    </location>
</feature>
<dbReference type="FunCoup" id="A0A1D8PJJ9">
    <property type="interactions" value="25"/>
</dbReference>
<proteinExistence type="inferred from homology"/>
<comment type="similarity">
    <text evidence="1 6">Belongs to the RAMP4 family.</text>
</comment>
<dbReference type="GO" id="GO:0030968">
    <property type="term" value="P:endoplasmic reticulum unfolded protein response"/>
    <property type="evidence" value="ECO:0000316"/>
    <property type="project" value="CGD"/>
</dbReference>
<evidence type="ECO:0000313" key="8">
    <source>
        <dbReference type="CGD" id="CAL0000183241"/>
    </source>
</evidence>
<dbReference type="InParanoid" id="A0A1D8PJJ9"/>
<accession>A0A1D8PJJ9</accession>
<dbReference type="GO" id="GO:0005783">
    <property type="term" value="C:endoplasmic reticulum"/>
    <property type="evidence" value="ECO:0000314"/>
    <property type="project" value="CGD"/>
</dbReference>
<evidence type="ECO:0000256" key="7">
    <source>
        <dbReference type="SAM" id="MobiDB-lite"/>
    </source>
</evidence>
<evidence type="ECO:0000256" key="4">
    <source>
        <dbReference type="ARBA" id="ARBA00022989"/>
    </source>
</evidence>
<dbReference type="GO" id="GO:0005789">
    <property type="term" value="C:endoplasmic reticulum membrane"/>
    <property type="evidence" value="ECO:0007669"/>
    <property type="project" value="UniProtKB-SubCell"/>
</dbReference>
<reference evidence="9 10" key="2">
    <citation type="journal article" date="2007" name="Genome Biol.">
        <title>Assembly of the Candida albicans genome into sixteen supercontigs aligned on the eight chromosomes.</title>
        <authorList>
            <person name="van het Hoog M."/>
            <person name="Rast T.J."/>
            <person name="Martchenko M."/>
            <person name="Grindle S."/>
            <person name="Dignard D."/>
            <person name="Hogues H."/>
            <person name="Cuomo C."/>
            <person name="Berriman M."/>
            <person name="Scherer S."/>
            <person name="Magee B.B."/>
            <person name="Whiteway M."/>
            <person name="Chibana H."/>
            <person name="Nantel A."/>
            <person name="Magee P.T."/>
        </authorList>
    </citation>
    <scope>GENOME REANNOTATION</scope>
    <source>
        <strain evidence="10">SC5314 / ATCC MYA-2876</strain>
    </source>
</reference>
<dbReference type="CGD" id="CAL0000183241">
    <property type="gene designation" value="YSY6"/>
</dbReference>
<evidence type="ECO:0000256" key="3">
    <source>
        <dbReference type="ARBA" id="ARBA00022824"/>
    </source>
</evidence>
<dbReference type="STRING" id="237561.A0A1D8PJJ9"/>
<dbReference type="InterPro" id="IPR010580">
    <property type="entry name" value="ER_stress-assoc"/>
</dbReference>
<evidence type="ECO:0000256" key="1">
    <source>
        <dbReference type="ARBA" id="ARBA00005500"/>
    </source>
</evidence>
<dbReference type="Proteomes" id="UP000000559">
    <property type="component" value="Chromosome 3"/>
</dbReference>
<keyword evidence="3 6" id="KW-0256">Endoplasmic reticulum</keyword>
<dbReference type="AlphaFoldDB" id="A0A1D8PJJ9"/>
<keyword evidence="4 6" id="KW-1133">Transmembrane helix</keyword>
<dbReference type="GeneID" id="30515189"/>
<comment type="function">
    <text evidence="6">Interacts with target proteins during translocation into the lumen of the endoplasmic reticulum. Protects unfolded target proteins against degradation and facilitate correct glycosylation.</text>
</comment>
<protein>
    <recommendedName>
        <fullName evidence="6">Stress-associated endoplasmic reticulum protein</fullName>
    </recommendedName>
</protein>
<evidence type="ECO:0000256" key="2">
    <source>
        <dbReference type="ARBA" id="ARBA00022692"/>
    </source>
</evidence>
<dbReference type="Pfam" id="PF06624">
    <property type="entry name" value="RAMP4"/>
    <property type="match status" value="1"/>
</dbReference>
<organism evidence="9 10">
    <name type="scientific">Candida albicans (strain SC5314 / ATCC MYA-2876)</name>
    <name type="common">Yeast</name>
    <dbReference type="NCBI Taxonomy" id="237561"/>
    <lineage>
        <taxon>Eukaryota</taxon>
        <taxon>Fungi</taxon>
        <taxon>Dikarya</taxon>
        <taxon>Ascomycota</taxon>
        <taxon>Saccharomycotina</taxon>
        <taxon>Pichiomycetes</taxon>
        <taxon>Debaryomycetaceae</taxon>
        <taxon>Candida/Lodderomyces clade</taxon>
        <taxon>Candida</taxon>
    </lineage>
</organism>
<evidence type="ECO:0000313" key="10">
    <source>
        <dbReference type="Proteomes" id="UP000000559"/>
    </source>
</evidence>
<keyword evidence="2 6" id="KW-0812">Transmembrane</keyword>
<reference evidence="9 10" key="1">
    <citation type="journal article" date="2004" name="Proc. Natl. Acad. Sci. U.S.A.">
        <title>The diploid genome sequence of Candida albicans.</title>
        <authorList>
            <person name="Jones T."/>
            <person name="Federspiel N.A."/>
            <person name="Chibana H."/>
            <person name="Dungan J."/>
            <person name="Kalman S."/>
            <person name="Magee B.B."/>
            <person name="Newport G."/>
            <person name="Thorstenson Y.R."/>
            <person name="Agabian N."/>
            <person name="Magee P.T."/>
            <person name="Davis R.W."/>
            <person name="Scherer S."/>
        </authorList>
    </citation>
    <scope>NUCLEOTIDE SEQUENCE [LARGE SCALE GENOMIC DNA]</scope>
    <source>
        <strain evidence="10">SC5314 / ATCC MYA-2876</strain>
    </source>
</reference>
<evidence type="ECO:0000256" key="6">
    <source>
        <dbReference type="RuleBase" id="RU364120"/>
    </source>
</evidence>
<name>A0A1D8PJJ9_CANAL</name>
<comment type="subcellular location">
    <subcellularLocation>
        <location evidence="6">Membrane</location>
        <topology evidence="6">Single-pass membrane protein</topology>
    </subcellularLocation>
    <subcellularLocation>
        <location evidence="6">Endoplasmic reticulum membrane</location>
        <topology evidence="6">Single-pass membrane protein</topology>
    </subcellularLocation>
</comment>
<sequence>MALQTPKQRAANARFEKKNTNQWGKPKKENTKTEYPVSKSWLFVLLFLVCGGAILELIRLIF</sequence>
<dbReference type="GO" id="GO:0000324">
    <property type="term" value="C:fungal-type vacuole"/>
    <property type="evidence" value="ECO:0000314"/>
    <property type="project" value="CGD"/>
</dbReference>
<evidence type="ECO:0000313" key="9">
    <source>
        <dbReference type="EMBL" id="AOW28287.1"/>
    </source>
</evidence>